<accession>A0A1I6Y1Y4</accession>
<keyword evidence="1" id="KW-0812">Transmembrane</keyword>
<evidence type="ECO:0000313" key="3">
    <source>
        <dbReference type="Proteomes" id="UP000236454"/>
    </source>
</evidence>
<dbReference type="AlphaFoldDB" id="A0A1I6Y1Y4"/>
<evidence type="ECO:0000313" key="2">
    <source>
        <dbReference type="EMBL" id="SFT44241.1"/>
    </source>
</evidence>
<keyword evidence="3" id="KW-1185">Reference proteome</keyword>
<protein>
    <submittedName>
        <fullName evidence="2">Uncharacterized protein</fullName>
    </submittedName>
</protein>
<evidence type="ECO:0000256" key="1">
    <source>
        <dbReference type="SAM" id="Phobius"/>
    </source>
</evidence>
<name>A0A1I6Y1Y4_9FLAO</name>
<keyword evidence="1" id="KW-1133">Transmembrane helix</keyword>
<sequence>MISISIEPEVKKEVRILSDELKTLSLKFIGTLYLLFTSAKSFVLEYVESLNDFRWSNIQKWGFVNVLIERAYKFFGLEDAEKRQRIKAKVKRGVKRTFKKVFKMFLFPLVLVFYIISAIFEKKNDNIVKNSYKV</sequence>
<dbReference type="STRING" id="477690.SAMN05216474_0593"/>
<organism evidence="2 3">
    <name type="scientific">Lishizhenia tianjinensis</name>
    <dbReference type="NCBI Taxonomy" id="477690"/>
    <lineage>
        <taxon>Bacteria</taxon>
        <taxon>Pseudomonadati</taxon>
        <taxon>Bacteroidota</taxon>
        <taxon>Flavobacteriia</taxon>
        <taxon>Flavobacteriales</taxon>
        <taxon>Crocinitomicaceae</taxon>
        <taxon>Lishizhenia</taxon>
    </lineage>
</organism>
<gene>
    <name evidence="2" type="ORF">SAMN05216474_0593</name>
</gene>
<proteinExistence type="predicted"/>
<feature type="transmembrane region" description="Helical" evidence="1">
    <location>
        <begin position="101"/>
        <end position="120"/>
    </location>
</feature>
<dbReference type="Proteomes" id="UP000236454">
    <property type="component" value="Unassembled WGS sequence"/>
</dbReference>
<keyword evidence="1" id="KW-0472">Membrane</keyword>
<dbReference type="EMBL" id="FPAS01000001">
    <property type="protein sequence ID" value="SFT44241.1"/>
    <property type="molecule type" value="Genomic_DNA"/>
</dbReference>
<dbReference type="RefSeq" id="WP_090246144.1">
    <property type="nucleotide sequence ID" value="NZ_FPAS01000001.1"/>
</dbReference>
<reference evidence="2 3" key="1">
    <citation type="submission" date="2016-10" db="EMBL/GenBank/DDBJ databases">
        <authorList>
            <person name="de Groot N.N."/>
        </authorList>
    </citation>
    <scope>NUCLEOTIDE SEQUENCE [LARGE SCALE GENOMIC DNA]</scope>
    <source>
        <strain evidence="2 3">CGMCC 1.7005</strain>
    </source>
</reference>